<dbReference type="PANTHER" id="PTHR37490">
    <property type="entry name" value="EXPRESSED PROTEIN"/>
    <property type="match status" value="1"/>
</dbReference>
<dbReference type="EMBL" id="KB445552">
    <property type="protein sequence ID" value="EMC98968.1"/>
    <property type="molecule type" value="Genomic_DNA"/>
</dbReference>
<dbReference type="RefSeq" id="XP_007673673.1">
    <property type="nucleotide sequence ID" value="XM_007675483.1"/>
</dbReference>
<dbReference type="STRING" id="717646.M2N4R1"/>
<proteinExistence type="predicted"/>
<dbReference type="AlphaFoldDB" id="M2N4R1"/>
<accession>M2N4R1</accession>
<dbReference type="KEGG" id="bcom:BAUCODRAFT_54554"/>
<dbReference type="Pfam" id="PF11913">
    <property type="entry name" value="DUF3431"/>
    <property type="match status" value="1"/>
</dbReference>
<evidence type="ECO:0000313" key="1">
    <source>
        <dbReference type="EMBL" id="EMC98968.1"/>
    </source>
</evidence>
<dbReference type="OrthoDB" id="426718at2759"/>
<dbReference type="PANTHER" id="PTHR37490:SF2">
    <property type="match status" value="1"/>
</dbReference>
<feature type="non-terminal residue" evidence="1">
    <location>
        <position position="246"/>
    </location>
</feature>
<gene>
    <name evidence="1" type="ORF">BAUCODRAFT_54554</name>
</gene>
<reference evidence="1 2" key="1">
    <citation type="journal article" date="2012" name="PLoS Pathog.">
        <title>Diverse lifestyles and strategies of plant pathogenesis encoded in the genomes of eighteen Dothideomycetes fungi.</title>
        <authorList>
            <person name="Ohm R.A."/>
            <person name="Feau N."/>
            <person name="Henrissat B."/>
            <person name="Schoch C.L."/>
            <person name="Horwitz B.A."/>
            <person name="Barry K.W."/>
            <person name="Condon B.J."/>
            <person name="Copeland A.C."/>
            <person name="Dhillon B."/>
            <person name="Glaser F."/>
            <person name="Hesse C.N."/>
            <person name="Kosti I."/>
            <person name="LaButti K."/>
            <person name="Lindquist E.A."/>
            <person name="Lucas S."/>
            <person name="Salamov A.A."/>
            <person name="Bradshaw R.E."/>
            <person name="Ciuffetti L."/>
            <person name="Hamelin R.C."/>
            <person name="Kema G.H.J."/>
            <person name="Lawrence C."/>
            <person name="Scott J.A."/>
            <person name="Spatafora J.W."/>
            <person name="Turgeon B.G."/>
            <person name="de Wit P.J.G.M."/>
            <person name="Zhong S."/>
            <person name="Goodwin S.B."/>
            <person name="Grigoriev I.V."/>
        </authorList>
    </citation>
    <scope>NUCLEOTIDE SEQUENCE [LARGE SCALE GENOMIC DNA]</scope>
    <source>
        <strain evidence="1 2">UAMH 10762</strain>
    </source>
</reference>
<organism evidence="1 2">
    <name type="scientific">Baudoinia panamericana (strain UAMH 10762)</name>
    <name type="common">Angels' share fungus</name>
    <name type="synonym">Baudoinia compniacensis (strain UAMH 10762)</name>
    <dbReference type="NCBI Taxonomy" id="717646"/>
    <lineage>
        <taxon>Eukaryota</taxon>
        <taxon>Fungi</taxon>
        <taxon>Dikarya</taxon>
        <taxon>Ascomycota</taxon>
        <taxon>Pezizomycotina</taxon>
        <taxon>Dothideomycetes</taxon>
        <taxon>Dothideomycetidae</taxon>
        <taxon>Mycosphaerellales</taxon>
        <taxon>Teratosphaeriaceae</taxon>
        <taxon>Baudoinia</taxon>
    </lineage>
</organism>
<dbReference type="eggNOG" id="ENOG502SB7A">
    <property type="taxonomic scope" value="Eukaryota"/>
</dbReference>
<feature type="non-terminal residue" evidence="1">
    <location>
        <position position="1"/>
    </location>
</feature>
<name>M2N4R1_BAUPA</name>
<keyword evidence="2" id="KW-1185">Reference proteome</keyword>
<dbReference type="GeneID" id="19115354"/>
<evidence type="ECO:0000313" key="2">
    <source>
        <dbReference type="Proteomes" id="UP000011761"/>
    </source>
</evidence>
<dbReference type="InterPro" id="IPR021838">
    <property type="entry name" value="DUF3431"/>
</dbReference>
<protein>
    <submittedName>
        <fullName evidence="1">Uncharacterized protein</fullName>
    </submittedName>
</protein>
<sequence>AQPNSTEISKAIVMGRLNTEDTDWVSKELSDWQSAIYVVNLPDNASSPTGRRTKINKAREAMPYLTYIIDTYPDFPDVMAFIHAHRKGYPTAWHTDANNHDAVDMLRKLRLGVVMERGYVNLRCTESPGCPVEILPWRSPADPEKLPEHIFPFVYAEFFNRTFAQAKDEVSVVATPCCAQFAVSKEQILKHTKHEYERWRRYLEFTSYSDAHIGRVLEYMWHIMFGQEAVHCPNAWQCFCDVYGQC</sequence>
<dbReference type="HOGENOM" id="CLU_031559_2_1_1"/>
<dbReference type="OMA" id="MEFLWHM"/>
<dbReference type="Proteomes" id="UP000011761">
    <property type="component" value="Unassembled WGS sequence"/>
</dbReference>